<evidence type="ECO:0000256" key="1">
    <source>
        <dbReference type="SAM" id="SignalP"/>
    </source>
</evidence>
<evidence type="ECO:0000313" key="3">
    <source>
        <dbReference type="EMBL" id="RZC16286.1"/>
    </source>
</evidence>
<accession>A0A445KZV5</accession>
<organism evidence="3 4">
    <name type="scientific">Glycine soja</name>
    <name type="common">Wild soybean</name>
    <dbReference type="NCBI Taxonomy" id="3848"/>
    <lineage>
        <taxon>Eukaryota</taxon>
        <taxon>Viridiplantae</taxon>
        <taxon>Streptophyta</taxon>
        <taxon>Embryophyta</taxon>
        <taxon>Tracheophyta</taxon>
        <taxon>Spermatophyta</taxon>
        <taxon>Magnoliopsida</taxon>
        <taxon>eudicotyledons</taxon>
        <taxon>Gunneridae</taxon>
        <taxon>Pentapetalae</taxon>
        <taxon>rosids</taxon>
        <taxon>fabids</taxon>
        <taxon>Fabales</taxon>
        <taxon>Fabaceae</taxon>
        <taxon>Papilionoideae</taxon>
        <taxon>50 kb inversion clade</taxon>
        <taxon>NPAAA clade</taxon>
        <taxon>indigoferoid/millettioid clade</taxon>
        <taxon>Phaseoleae</taxon>
        <taxon>Glycine</taxon>
        <taxon>Glycine subgen. Soja</taxon>
    </lineage>
</organism>
<dbReference type="PANTHER" id="PTHR46975:SF2">
    <property type="entry name" value="PROTEIN SWEETIE"/>
    <property type="match status" value="1"/>
</dbReference>
<dbReference type="EMBL" id="QZWG01000004">
    <property type="protein sequence ID" value="RZC16286.1"/>
    <property type="molecule type" value="Genomic_DNA"/>
</dbReference>
<protein>
    <submittedName>
        <fullName evidence="2">Protein SWEETIE isoform A</fullName>
    </submittedName>
    <submittedName>
        <fullName evidence="3">Protein SWEETIE isoform B</fullName>
    </submittedName>
</protein>
<dbReference type="EMBL" id="QZWG01000004">
    <property type="protein sequence ID" value="RZC16285.1"/>
    <property type="molecule type" value="Genomic_DNA"/>
</dbReference>
<comment type="caution">
    <text evidence="3">The sequence shown here is derived from an EMBL/GenBank/DDBJ whole genome shotgun (WGS) entry which is preliminary data.</text>
</comment>
<feature type="signal peptide" evidence="1">
    <location>
        <begin position="1"/>
        <end position="28"/>
    </location>
</feature>
<sequence>MSKKHINTRHAKWCCYFSLLTLLHLKDSQESVMSEDNYSSSNLALRFTIVCEFTLHSVEYLSADSLLLLARQIEFKMSWNPHMEFEKAADPELPGHLLLEQYRAQLVSAVRTTLDTSSSPSLLEAGLHLATK</sequence>
<evidence type="ECO:0000313" key="2">
    <source>
        <dbReference type="EMBL" id="RZC16285.1"/>
    </source>
</evidence>
<name>A0A445KZV5_GLYSO</name>
<feature type="non-terminal residue" evidence="3">
    <location>
        <position position="132"/>
    </location>
</feature>
<proteinExistence type="predicted"/>
<dbReference type="InterPro" id="IPR044218">
    <property type="entry name" value="SWEETIE"/>
</dbReference>
<dbReference type="Proteomes" id="UP000289340">
    <property type="component" value="Chromosome 4"/>
</dbReference>
<reference evidence="3 4" key="1">
    <citation type="submission" date="2018-09" db="EMBL/GenBank/DDBJ databases">
        <title>A high-quality reference genome of wild soybean provides a powerful tool to mine soybean genomes.</title>
        <authorList>
            <person name="Xie M."/>
            <person name="Chung C.Y.L."/>
            <person name="Li M.-W."/>
            <person name="Wong F.-L."/>
            <person name="Chan T.-F."/>
            <person name="Lam H.-M."/>
        </authorList>
    </citation>
    <scope>NUCLEOTIDE SEQUENCE [LARGE SCALE GENOMIC DNA]</scope>
    <source>
        <strain evidence="4">cv. W05</strain>
        <tissue evidence="3">Hypocotyl of etiolated seedlings</tissue>
    </source>
</reference>
<evidence type="ECO:0000313" key="4">
    <source>
        <dbReference type="Proteomes" id="UP000289340"/>
    </source>
</evidence>
<gene>
    <name evidence="3" type="ORF">D0Y65_009512</name>
</gene>
<dbReference type="AlphaFoldDB" id="A0A445KZV5"/>
<dbReference type="Pfam" id="PF20210">
    <property type="entry name" value="Laa1_Sip1_HTR5"/>
    <property type="match status" value="1"/>
</dbReference>
<keyword evidence="1" id="KW-0732">Signal</keyword>
<dbReference type="GO" id="GO:0005975">
    <property type="term" value="P:carbohydrate metabolic process"/>
    <property type="evidence" value="ECO:0007669"/>
    <property type="project" value="InterPro"/>
</dbReference>
<dbReference type="PANTHER" id="PTHR46975">
    <property type="entry name" value="PROTEIN SWEETIE"/>
    <property type="match status" value="1"/>
</dbReference>
<keyword evidence="4" id="KW-1185">Reference proteome</keyword>
<dbReference type="InterPro" id="IPR046837">
    <property type="entry name" value="Laa1/Sip1/HEATR5-like_HEAT"/>
</dbReference>
<feature type="chain" id="PRO_5036113183" evidence="1">
    <location>
        <begin position="29"/>
        <end position="132"/>
    </location>
</feature>